<dbReference type="Pfam" id="PF10038">
    <property type="entry name" value="DUF2274"/>
    <property type="match status" value="1"/>
</dbReference>
<dbReference type="OrthoDB" id="9803810at2"/>
<keyword evidence="2" id="KW-1185">Reference proteome</keyword>
<reference evidence="2" key="1">
    <citation type="journal article" date="2014" name="FEMS Microbiol. Lett.">
        <title>Draft Genomic DNA Sequence of the Facultatively Methylotrophic Bacterium Acidomonas methanolica type strain MB58.</title>
        <authorList>
            <person name="Higashiura N."/>
            <person name="Hadano H."/>
            <person name="Hirakawa H."/>
            <person name="Matsutani M."/>
            <person name="Takabe S."/>
            <person name="Matsushita K."/>
            <person name="Azuma Y."/>
        </authorList>
    </citation>
    <scope>NUCLEOTIDE SEQUENCE [LARGE SCALE GENOMIC DNA]</scope>
    <source>
        <strain evidence="2">MB58</strain>
    </source>
</reference>
<dbReference type="RefSeq" id="WP_042055715.1">
    <property type="nucleotide sequence ID" value="NZ_BAND01000007.1"/>
</dbReference>
<evidence type="ECO:0000313" key="1">
    <source>
        <dbReference type="EMBL" id="GAJ27828.1"/>
    </source>
</evidence>
<sequence>MTKLRLGPIEDDKPVRLTVELPAAVHRDLLEYGRLLARESGQAEIAPAKLIPPMLVHFMEGDRGFRKLRGER</sequence>
<dbReference type="InterPro" id="IPR018733">
    <property type="entry name" value="DUF2274"/>
</dbReference>
<reference evidence="1 2" key="2">
    <citation type="journal article" date="2014" name="FEMS Microbiol. Lett.">
        <title>Draft genomic DNA sequence of the facultatively methylotrophic bacterium Acidomonas methanolica type strain MB58.</title>
        <authorList>
            <person name="Higashiura N."/>
            <person name="Hadano H."/>
            <person name="Hirakawa H."/>
            <person name="Matsutani M."/>
            <person name="Takabe S."/>
            <person name="Matsushita K."/>
            <person name="Azuma Y."/>
        </authorList>
    </citation>
    <scope>NUCLEOTIDE SEQUENCE [LARGE SCALE GENOMIC DNA]</scope>
    <source>
        <strain evidence="1 2">MB58</strain>
    </source>
</reference>
<proteinExistence type="predicted"/>
<name>A0A023D0Z8_ACIMT</name>
<dbReference type="AlphaFoldDB" id="A0A023D0Z8"/>
<evidence type="ECO:0000313" key="2">
    <source>
        <dbReference type="Proteomes" id="UP000019760"/>
    </source>
</evidence>
<gene>
    <name evidence="1" type="ORF">Amme_007_002</name>
</gene>
<dbReference type="EMBL" id="BAND01000007">
    <property type="protein sequence ID" value="GAJ27828.1"/>
    <property type="molecule type" value="Genomic_DNA"/>
</dbReference>
<protein>
    <recommendedName>
        <fullName evidence="3">DUF2274 domain-containing protein</fullName>
    </recommendedName>
</protein>
<organism evidence="1 2">
    <name type="scientific">Acidomonas methanolica NBRC 104435</name>
    <dbReference type="NCBI Taxonomy" id="1231351"/>
    <lineage>
        <taxon>Bacteria</taxon>
        <taxon>Pseudomonadati</taxon>
        <taxon>Pseudomonadota</taxon>
        <taxon>Alphaproteobacteria</taxon>
        <taxon>Acetobacterales</taxon>
        <taxon>Acetobacteraceae</taxon>
        <taxon>Acidomonas</taxon>
    </lineage>
</organism>
<evidence type="ECO:0008006" key="3">
    <source>
        <dbReference type="Google" id="ProtNLM"/>
    </source>
</evidence>
<dbReference type="Proteomes" id="UP000019760">
    <property type="component" value="Unassembled WGS sequence"/>
</dbReference>
<accession>A0A023D0Z8</accession>
<comment type="caution">
    <text evidence="1">The sequence shown here is derived from an EMBL/GenBank/DDBJ whole genome shotgun (WGS) entry which is preliminary data.</text>
</comment>